<dbReference type="AlphaFoldDB" id="A0AAX4NJB7"/>
<dbReference type="GeneID" id="95968345"/>
<dbReference type="SUPFAM" id="SSF101790">
    <property type="entry name" value="Aminomethyltransferase beta-barrel domain"/>
    <property type="match status" value="1"/>
</dbReference>
<evidence type="ECO:0000256" key="1">
    <source>
        <dbReference type="ARBA" id="ARBA00008609"/>
    </source>
</evidence>
<evidence type="ECO:0000259" key="8">
    <source>
        <dbReference type="Pfam" id="PF01571"/>
    </source>
</evidence>
<evidence type="ECO:0000256" key="2">
    <source>
        <dbReference type="ARBA" id="ARBA00012616"/>
    </source>
</evidence>
<dbReference type="GO" id="GO:0004047">
    <property type="term" value="F:aminomethyltransferase activity"/>
    <property type="evidence" value="ECO:0007669"/>
    <property type="project" value="UniProtKB-EC"/>
</dbReference>
<feature type="domain" description="GCVT N-terminal" evidence="8">
    <location>
        <begin position="5"/>
        <end position="262"/>
    </location>
</feature>
<gene>
    <name evidence="10" type="primary">gcvT</name>
    <name evidence="10" type="ORF">OXIME_001607</name>
</gene>
<protein>
    <recommendedName>
        <fullName evidence="2">aminomethyltransferase</fullName>
        <ecNumber evidence="2">2.1.2.10</ecNumber>
    </recommendedName>
    <alternativeName>
        <fullName evidence="5">Glycine cleavage system T protein</fullName>
    </alternativeName>
</protein>
<dbReference type="GO" id="GO:0005960">
    <property type="term" value="C:glycine cleavage complex"/>
    <property type="evidence" value="ECO:0007669"/>
    <property type="project" value="InterPro"/>
</dbReference>
<feature type="domain" description="Aminomethyltransferase C-terminal" evidence="9">
    <location>
        <begin position="289"/>
        <end position="358"/>
    </location>
</feature>
<dbReference type="Pfam" id="PF08669">
    <property type="entry name" value="GCV_T_C"/>
    <property type="match status" value="1"/>
</dbReference>
<dbReference type="InterPro" id="IPR006222">
    <property type="entry name" value="GCVT_N"/>
</dbReference>
<dbReference type="EMBL" id="CP133772">
    <property type="protein sequence ID" value="WYY01012.1"/>
    <property type="molecule type" value="Genomic_DNA"/>
</dbReference>
<dbReference type="GO" id="GO:0006546">
    <property type="term" value="P:glycine catabolic process"/>
    <property type="evidence" value="ECO:0007669"/>
    <property type="project" value="InterPro"/>
</dbReference>
<dbReference type="InterPro" id="IPR013977">
    <property type="entry name" value="GcvT_C"/>
</dbReference>
<dbReference type="NCBIfam" id="NF001567">
    <property type="entry name" value="PRK00389.1"/>
    <property type="match status" value="1"/>
</dbReference>
<dbReference type="Gene3D" id="2.40.30.110">
    <property type="entry name" value="Aminomethyltransferase beta-barrel domains"/>
    <property type="match status" value="1"/>
</dbReference>
<evidence type="ECO:0000256" key="4">
    <source>
        <dbReference type="ARBA" id="ARBA00022679"/>
    </source>
</evidence>
<dbReference type="SUPFAM" id="SSF103025">
    <property type="entry name" value="Folate-binding domain"/>
    <property type="match status" value="1"/>
</dbReference>
<dbReference type="FunFam" id="3.30.70.1400:FF:000001">
    <property type="entry name" value="Aminomethyltransferase"/>
    <property type="match status" value="1"/>
</dbReference>
<accession>A0AAX4NJB7</accession>
<name>A0AAX4NJB7_9ARCH</name>
<evidence type="ECO:0000256" key="3">
    <source>
        <dbReference type="ARBA" id="ARBA00022576"/>
    </source>
</evidence>
<dbReference type="Pfam" id="PF01571">
    <property type="entry name" value="GCV_T"/>
    <property type="match status" value="1"/>
</dbReference>
<reference evidence="10 11" key="1">
    <citation type="submission" date="2023-09" db="EMBL/GenBank/DDBJ databases">
        <authorList>
            <person name="Golyshina O.V."/>
            <person name="Lunev E.A."/>
            <person name="Bargiela R."/>
            <person name="Gaines M.C."/>
            <person name="Daum B."/>
            <person name="Bale N.J."/>
            <person name="Koenen M."/>
            <person name="Sinninghe Damst J.S."/>
            <person name="Yakimov M."/>
            <person name="Golyshin P.N."/>
        </authorList>
    </citation>
    <scope>NUCLEOTIDE SEQUENCE [LARGE SCALE GENOMIC DNA]</scope>
    <source>
        <strain evidence="10 11">M1</strain>
    </source>
</reference>
<evidence type="ECO:0000259" key="9">
    <source>
        <dbReference type="Pfam" id="PF08669"/>
    </source>
</evidence>
<evidence type="ECO:0000313" key="10">
    <source>
        <dbReference type="EMBL" id="WYY01012.1"/>
    </source>
</evidence>
<dbReference type="InterPro" id="IPR029043">
    <property type="entry name" value="GcvT/YgfZ_C"/>
</dbReference>
<evidence type="ECO:0000256" key="6">
    <source>
        <dbReference type="ARBA" id="ARBA00047665"/>
    </source>
</evidence>
<evidence type="ECO:0000313" key="11">
    <source>
        <dbReference type="Proteomes" id="UP001451606"/>
    </source>
</evidence>
<dbReference type="PANTHER" id="PTHR43757">
    <property type="entry name" value="AMINOMETHYLTRANSFERASE"/>
    <property type="match status" value="1"/>
</dbReference>
<keyword evidence="3" id="KW-0032">Aminotransferase</keyword>
<keyword evidence="11" id="KW-1185">Reference proteome</keyword>
<dbReference type="EC" id="2.1.2.10" evidence="2"/>
<dbReference type="InterPro" id="IPR027266">
    <property type="entry name" value="TrmE/GcvT-like"/>
</dbReference>
<dbReference type="PIRSF" id="PIRSF006487">
    <property type="entry name" value="GcvT"/>
    <property type="match status" value="1"/>
</dbReference>
<evidence type="ECO:0000256" key="5">
    <source>
        <dbReference type="ARBA" id="ARBA00031395"/>
    </source>
</evidence>
<proteinExistence type="inferred from homology"/>
<dbReference type="InterPro" id="IPR028896">
    <property type="entry name" value="GcvT/YgfZ/DmdA"/>
</dbReference>
<dbReference type="RefSeq" id="WP_393971334.1">
    <property type="nucleotide sequence ID" value="NZ_CP133772.1"/>
</dbReference>
<feature type="binding site" evidence="7">
    <location>
        <position position="198"/>
    </location>
    <ligand>
        <name>substrate</name>
    </ligand>
</feature>
<dbReference type="NCBIfam" id="TIGR00528">
    <property type="entry name" value="gcvT"/>
    <property type="match status" value="1"/>
</dbReference>
<dbReference type="KEGG" id="omr:OXIME_001607"/>
<dbReference type="InterPro" id="IPR006223">
    <property type="entry name" value="GcvT"/>
</dbReference>
<keyword evidence="4 10" id="KW-0808">Transferase</keyword>
<dbReference type="Gene3D" id="4.10.1250.10">
    <property type="entry name" value="Aminomethyltransferase fragment"/>
    <property type="match status" value="1"/>
</dbReference>
<dbReference type="GO" id="GO:0008483">
    <property type="term" value="F:transaminase activity"/>
    <property type="evidence" value="ECO:0007669"/>
    <property type="project" value="UniProtKB-KW"/>
</dbReference>
<evidence type="ECO:0000256" key="7">
    <source>
        <dbReference type="PIRSR" id="PIRSR006487-1"/>
    </source>
</evidence>
<comment type="similarity">
    <text evidence="1">Belongs to the GcvT family.</text>
</comment>
<dbReference type="Proteomes" id="UP001451606">
    <property type="component" value="Chromosome"/>
</dbReference>
<organism evidence="10 11">
    <name type="scientific">Oxyplasma meridianum</name>
    <dbReference type="NCBI Taxonomy" id="3073602"/>
    <lineage>
        <taxon>Archaea</taxon>
        <taxon>Methanobacteriati</taxon>
        <taxon>Thermoplasmatota</taxon>
        <taxon>Thermoplasmata</taxon>
        <taxon>Thermoplasmatales</taxon>
        <taxon>Thermoplasmataceae</taxon>
        <taxon>Oxyplasma</taxon>
    </lineage>
</organism>
<sequence>MRTPLYNEHVSLGARIVDFHGWDMPIEYSNIIEEHIAVRKSAGIFDVSHMGDIIISGLDAGEFIDHIFPTDITSLKSGQCIYTAFLNENASIIDDTIIYKINDKKYFFVPNAANIEIIFNWLKKNVSGYDVEIKNVSDDIACIAIQGPMYEEVLNYIGYRSVQPFTFSFEKSAYKNSITGKNNVIISGTGYTGEKGVEIICPAEEAVEIWKKSVEGLNRVNGKPCGLGSRDTLRMEKGMLLSGVDFNNDKTPYQCSISFIVSNSHDFIGKKKLEERKLTDDDIFRGFISEERSIPRSGFGIYFGDKLIGNITSGTYSPILQKSIALGYIKKDSSKQGTEIMIDIRGRKVKARVSKPRMVP</sequence>
<dbReference type="Gene3D" id="3.30.70.1400">
    <property type="entry name" value="Aminomethyltransferase beta-barrel domains"/>
    <property type="match status" value="1"/>
</dbReference>
<comment type="catalytic activity">
    <reaction evidence="6">
        <text>N(6)-[(R)-S(8)-aminomethyldihydrolipoyl]-L-lysyl-[protein] + (6S)-5,6,7,8-tetrahydrofolate = N(6)-[(R)-dihydrolipoyl]-L-lysyl-[protein] + (6R)-5,10-methylene-5,6,7,8-tetrahydrofolate + NH4(+)</text>
        <dbReference type="Rhea" id="RHEA:16945"/>
        <dbReference type="Rhea" id="RHEA-COMP:10475"/>
        <dbReference type="Rhea" id="RHEA-COMP:10492"/>
        <dbReference type="ChEBI" id="CHEBI:15636"/>
        <dbReference type="ChEBI" id="CHEBI:28938"/>
        <dbReference type="ChEBI" id="CHEBI:57453"/>
        <dbReference type="ChEBI" id="CHEBI:83100"/>
        <dbReference type="ChEBI" id="CHEBI:83143"/>
        <dbReference type="EC" id="2.1.2.10"/>
    </reaction>
</comment>
<dbReference type="PANTHER" id="PTHR43757:SF2">
    <property type="entry name" value="AMINOMETHYLTRANSFERASE, MITOCHONDRIAL"/>
    <property type="match status" value="1"/>
</dbReference>
<dbReference type="Gene3D" id="3.30.1360.120">
    <property type="entry name" value="Probable tRNA modification gtpase trme, domain 1"/>
    <property type="match status" value="1"/>
</dbReference>